<feature type="signal peptide" evidence="7">
    <location>
        <begin position="1"/>
        <end position="16"/>
    </location>
</feature>
<name>A0A3P9NZI3_POERE</name>
<organism evidence="9 10">
    <name type="scientific">Poecilia reticulata</name>
    <name type="common">Guppy</name>
    <name type="synonym">Acanthophacelus reticulatus</name>
    <dbReference type="NCBI Taxonomy" id="8081"/>
    <lineage>
        <taxon>Eukaryota</taxon>
        <taxon>Metazoa</taxon>
        <taxon>Chordata</taxon>
        <taxon>Craniata</taxon>
        <taxon>Vertebrata</taxon>
        <taxon>Euteleostomi</taxon>
        <taxon>Actinopterygii</taxon>
        <taxon>Neopterygii</taxon>
        <taxon>Teleostei</taxon>
        <taxon>Neoteleostei</taxon>
        <taxon>Acanthomorphata</taxon>
        <taxon>Ovalentaria</taxon>
        <taxon>Atherinomorphae</taxon>
        <taxon>Cyprinodontiformes</taxon>
        <taxon>Poeciliidae</taxon>
        <taxon>Poeciliinae</taxon>
        <taxon>Poecilia</taxon>
    </lineage>
</organism>
<dbReference type="GO" id="GO:0004252">
    <property type="term" value="F:serine-type endopeptidase activity"/>
    <property type="evidence" value="ECO:0007669"/>
    <property type="project" value="InterPro"/>
</dbReference>
<reference evidence="9" key="3">
    <citation type="submission" date="2025-09" db="UniProtKB">
        <authorList>
            <consortium name="Ensembl"/>
        </authorList>
    </citation>
    <scope>IDENTIFICATION</scope>
    <source>
        <strain evidence="9">Guanapo</strain>
    </source>
</reference>
<dbReference type="AlphaFoldDB" id="A0A3P9NZI3"/>
<dbReference type="InterPro" id="IPR009003">
    <property type="entry name" value="Peptidase_S1_PA"/>
</dbReference>
<proteinExistence type="predicted"/>
<dbReference type="GeneTree" id="ENSGT00940000163160"/>
<dbReference type="FunFam" id="2.40.10.10:FF:000024">
    <property type="entry name" value="Serine protease 53"/>
    <property type="match status" value="1"/>
</dbReference>
<evidence type="ECO:0000256" key="5">
    <source>
        <dbReference type="ARBA" id="ARBA00023157"/>
    </source>
</evidence>
<dbReference type="InterPro" id="IPR033116">
    <property type="entry name" value="TRYPSIN_SER"/>
</dbReference>
<accession>A0A3P9NZI3</accession>
<evidence type="ECO:0000256" key="4">
    <source>
        <dbReference type="ARBA" id="ARBA00022825"/>
    </source>
</evidence>
<dbReference type="Gene3D" id="2.40.10.10">
    <property type="entry name" value="Trypsin-like serine proteases"/>
    <property type="match status" value="2"/>
</dbReference>
<dbReference type="PROSITE" id="PS50240">
    <property type="entry name" value="TRYPSIN_DOM"/>
    <property type="match status" value="1"/>
</dbReference>
<feature type="chain" id="PRO_5018111413" description="Peptidase S1 domain-containing protein" evidence="7">
    <location>
        <begin position="17"/>
        <end position="323"/>
    </location>
</feature>
<keyword evidence="4" id="KW-0720">Serine protease</keyword>
<dbReference type="CDD" id="cd00190">
    <property type="entry name" value="Tryp_SPc"/>
    <property type="match status" value="1"/>
</dbReference>
<evidence type="ECO:0000259" key="8">
    <source>
        <dbReference type="PROSITE" id="PS50240"/>
    </source>
</evidence>
<evidence type="ECO:0000256" key="6">
    <source>
        <dbReference type="ARBA" id="ARBA00023180"/>
    </source>
</evidence>
<reference evidence="9" key="2">
    <citation type="submission" date="2025-08" db="UniProtKB">
        <authorList>
            <consortium name="Ensembl"/>
        </authorList>
    </citation>
    <scope>IDENTIFICATION</scope>
    <source>
        <strain evidence="9">Guanapo</strain>
    </source>
</reference>
<dbReference type="OMA" id="RWIKMEM"/>
<keyword evidence="10" id="KW-1185">Reference proteome</keyword>
<dbReference type="STRING" id="8081.ENSPREP00000014980"/>
<evidence type="ECO:0000313" key="10">
    <source>
        <dbReference type="Proteomes" id="UP000242638"/>
    </source>
</evidence>
<dbReference type="Bgee" id="ENSPREG00000009980">
    <property type="expression patterns" value="Expressed in caudal fin"/>
</dbReference>
<dbReference type="PROSITE" id="PS00135">
    <property type="entry name" value="TRYPSIN_SER"/>
    <property type="match status" value="1"/>
</dbReference>
<keyword evidence="5" id="KW-1015">Disulfide bond</keyword>
<dbReference type="InterPro" id="IPR001314">
    <property type="entry name" value="Peptidase_S1A"/>
</dbReference>
<dbReference type="PANTHER" id="PTHR24253">
    <property type="entry name" value="TRANSMEMBRANE PROTEASE SERINE"/>
    <property type="match status" value="1"/>
</dbReference>
<keyword evidence="6" id="KW-0325">Glycoprotein</keyword>
<feature type="domain" description="Peptidase S1" evidence="8">
    <location>
        <begin position="35"/>
        <end position="272"/>
    </location>
</feature>
<dbReference type="Proteomes" id="UP000242638">
    <property type="component" value="Unassembled WGS sequence"/>
</dbReference>
<dbReference type="InterPro" id="IPR001254">
    <property type="entry name" value="Trypsin_dom"/>
</dbReference>
<dbReference type="SUPFAM" id="SSF50494">
    <property type="entry name" value="Trypsin-like serine proteases"/>
    <property type="match status" value="1"/>
</dbReference>
<dbReference type="GO" id="GO:0006508">
    <property type="term" value="P:proteolysis"/>
    <property type="evidence" value="ECO:0007669"/>
    <property type="project" value="UniProtKB-KW"/>
</dbReference>
<dbReference type="Ensembl" id="ENSPRET00000015135.1">
    <property type="protein sequence ID" value="ENSPREP00000014980.1"/>
    <property type="gene ID" value="ENSPREG00000009980.1"/>
</dbReference>
<keyword evidence="3" id="KW-0378">Hydrolase</keyword>
<evidence type="ECO:0000313" key="9">
    <source>
        <dbReference type="Ensembl" id="ENSPREP00000014980.1"/>
    </source>
</evidence>
<evidence type="ECO:0000256" key="2">
    <source>
        <dbReference type="ARBA" id="ARBA00022729"/>
    </source>
</evidence>
<dbReference type="InterPro" id="IPR043504">
    <property type="entry name" value="Peptidase_S1_PA_chymotrypsin"/>
</dbReference>
<protein>
    <recommendedName>
        <fullName evidence="8">Peptidase S1 domain-containing protein</fullName>
    </recommendedName>
</protein>
<keyword evidence="1" id="KW-0645">Protease</keyword>
<evidence type="ECO:0000256" key="1">
    <source>
        <dbReference type="ARBA" id="ARBA00022670"/>
    </source>
</evidence>
<evidence type="ECO:0000256" key="3">
    <source>
        <dbReference type="ARBA" id="ARBA00022801"/>
    </source>
</evidence>
<dbReference type="Pfam" id="PF00089">
    <property type="entry name" value="Trypsin"/>
    <property type="match status" value="1"/>
</dbReference>
<evidence type="ECO:0000256" key="7">
    <source>
        <dbReference type="SAM" id="SignalP"/>
    </source>
</evidence>
<dbReference type="SMART" id="SM00020">
    <property type="entry name" value="Tryp_SPc"/>
    <property type="match status" value="1"/>
</dbReference>
<dbReference type="PRINTS" id="PR00722">
    <property type="entry name" value="CHYMOTRYPSIN"/>
</dbReference>
<sequence length="323" mass="35671">MTGLTCLLLAFQVVNHRSLVSILYTLTTAGSKSRIIGGQDAQLGDWPWQVYYTVGVSYCGGSLISNEWVDDLNYTEVQVGVVQLDGISNSTKVTRKLSEIICHPEYDSSTNENDICLLKLSAPVDFTPYIQPICLASENSTFHDGLVSWVTGFGVTGKLHNSHRLRQHPLKVEVPIVVNNRCMCYYSETFMNLLLFNANLNPNNYLCAGFKEGGKDSCQGDSGGPLMVQLQNSPQWVQAGVVSFGDGCAVPMKPGIYTRVSQYQSWINDTPGNGGAFDISLTFGKIWFTNFSITPVILGLLTQLKNWCVVYNVHFKLKLRVTA</sequence>
<dbReference type="PANTHER" id="PTHR24253:SF144">
    <property type="entry name" value="CHYMOTRYPSIN-LIKE PROTEASE CTRL-1-RELATED"/>
    <property type="match status" value="1"/>
</dbReference>
<reference evidence="10" key="1">
    <citation type="submission" date="2013-11" db="EMBL/GenBank/DDBJ databases">
        <title>The genomic landscape of the Guanapo guppy.</title>
        <authorList>
            <person name="Kuenstner A."/>
            <person name="Dreyer C."/>
        </authorList>
    </citation>
    <scope>NUCLEOTIDE SEQUENCE</scope>
    <source>
        <strain evidence="10">Guanapo</strain>
    </source>
</reference>
<keyword evidence="2 7" id="KW-0732">Signal</keyword>